<comment type="caution">
    <text evidence="2">The sequence shown here is derived from an EMBL/GenBank/DDBJ whole genome shotgun (WGS) entry which is preliminary data.</text>
</comment>
<protein>
    <recommendedName>
        <fullName evidence="4">DUF1328 domain-containing protein</fullName>
    </recommendedName>
</protein>
<evidence type="ECO:0000256" key="1">
    <source>
        <dbReference type="SAM" id="Phobius"/>
    </source>
</evidence>
<reference evidence="2 3" key="1">
    <citation type="submission" date="2018-05" db="EMBL/GenBank/DDBJ databases">
        <authorList>
            <person name="Zhang Y.-J."/>
        </authorList>
    </citation>
    <scope>NUCLEOTIDE SEQUENCE [LARGE SCALE GENOMIC DNA]</scope>
    <source>
        <strain evidence="2 3">CY04</strain>
    </source>
</reference>
<evidence type="ECO:0008006" key="4">
    <source>
        <dbReference type="Google" id="ProtNLM"/>
    </source>
</evidence>
<gene>
    <name evidence="2" type="ORF">DL239_21055</name>
</gene>
<keyword evidence="1" id="KW-0812">Transmembrane</keyword>
<dbReference type="Proteomes" id="UP001429564">
    <property type="component" value="Unassembled WGS sequence"/>
</dbReference>
<evidence type="ECO:0000313" key="3">
    <source>
        <dbReference type="Proteomes" id="UP001429564"/>
    </source>
</evidence>
<name>A0ABX0WFD5_9RHOB</name>
<keyword evidence="3" id="KW-1185">Reference proteome</keyword>
<keyword evidence="1" id="KW-1133">Transmembrane helix</keyword>
<evidence type="ECO:0000313" key="2">
    <source>
        <dbReference type="EMBL" id="NIZ63455.1"/>
    </source>
</evidence>
<dbReference type="EMBL" id="QHLQ01000044">
    <property type="protein sequence ID" value="NIZ63455.1"/>
    <property type="molecule type" value="Genomic_DNA"/>
</dbReference>
<proteinExistence type="predicted"/>
<sequence length="63" mass="6667">MLLALALLLFAIFGSNVILGSMGMGGFLGDVSEMLILLAASIIFVAAILKKEAAEKQSNKQQR</sequence>
<feature type="transmembrane region" description="Helical" evidence="1">
    <location>
        <begin position="30"/>
        <end position="49"/>
    </location>
</feature>
<organism evidence="2 3">
    <name type="scientific">Parasedimentitalea denitrificans</name>
    <dbReference type="NCBI Taxonomy" id="2211118"/>
    <lineage>
        <taxon>Bacteria</taxon>
        <taxon>Pseudomonadati</taxon>
        <taxon>Pseudomonadota</taxon>
        <taxon>Alphaproteobacteria</taxon>
        <taxon>Rhodobacterales</taxon>
        <taxon>Paracoccaceae</taxon>
        <taxon>Parasedimentitalea</taxon>
    </lineage>
</organism>
<accession>A0ABX0WFD5</accession>
<keyword evidence="1" id="KW-0472">Membrane</keyword>
<dbReference type="RefSeq" id="WP_167686043.1">
    <property type="nucleotide sequence ID" value="NZ_QHLQ01000044.1"/>
</dbReference>